<dbReference type="NCBIfam" id="TIGR03370">
    <property type="entry name" value="VPLPA-CTERM"/>
    <property type="match status" value="1"/>
</dbReference>
<evidence type="ECO:0000259" key="3">
    <source>
        <dbReference type="Pfam" id="PF07589"/>
    </source>
</evidence>
<feature type="transmembrane region" description="Helical" evidence="1">
    <location>
        <begin position="220"/>
        <end position="240"/>
    </location>
</feature>
<keyword evidence="1" id="KW-0812">Transmembrane</keyword>
<dbReference type="HOGENOM" id="CLU_1128599_0_0_4"/>
<reference evidence="4 5" key="1">
    <citation type="journal article" date="2012" name="Appl. Environ. Microbiol.">
        <title>Draft genome sequence of a psychrotolerant sulfur-oxidizing bacterium, Sulfuricella denitrificans skB26, and proteomic insights into cold adaptation.</title>
        <authorList>
            <person name="Watanabe T."/>
            <person name="Kojima H."/>
            <person name="Fukui M."/>
        </authorList>
    </citation>
    <scope>NUCLEOTIDE SEQUENCE [LARGE SCALE GENOMIC DNA]</scope>
    <source>
        <strain evidence="5">skB26</strain>
    </source>
</reference>
<dbReference type="InterPro" id="IPR022472">
    <property type="entry name" value="VPLPA-CTERM"/>
</dbReference>
<proteinExistence type="predicted"/>
<keyword evidence="1" id="KW-0472">Membrane</keyword>
<evidence type="ECO:0000256" key="2">
    <source>
        <dbReference type="SAM" id="SignalP"/>
    </source>
</evidence>
<evidence type="ECO:0000256" key="1">
    <source>
        <dbReference type="SAM" id="Phobius"/>
    </source>
</evidence>
<keyword evidence="5" id="KW-1185">Reference proteome</keyword>
<dbReference type="AlphaFoldDB" id="S6B397"/>
<dbReference type="STRING" id="1163617.SCD_n01300"/>
<dbReference type="Pfam" id="PF07589">
    <property type="entry name" value="PEP-CTERM"/>
    <property type="match status" value="1"/>
</dbReference>
<dbReference type="EMBL" id="AP013066">
    <property type="protein sequence ID" value="BAN35127.1"/>
    <property type="molecule type" value="Genomic_DNA"/>
</dbReference>
<evidence type="ECO:0000313" key="4">
    <source>
        <dbReference type="EMBL" id="BAN35127.1"/>
    </source>
</evidence>
<dbReference type="InterPro" id="IPR047995">
    <property type="entry name" value="Choice_anch_K"/>
</dbReference>
<evidence type="ECO:0000313" key="5">
    <source>
        <dbReference type="Proteomes" id="UP000015559"/>
    </source>
</evidence>
<feature type="chain" id="PRO_5004536330" description="Ice-binding protein C-terminal domain-containing protein" evidence="2">
    <location>
        <begin position="35"/>
        <end position="246"/>
    </location>
</feature>
<feature type="signal peptide" evidence="2">
    <location>
        <begin position="1"/>
        <end position="34"/>
    </location>
</feature>
<dbReference type="KEGG" id="sdr:SCD_n01300"/>
<organism evidence="4 5">
    <name type="scientific">Sulfuricella denitrificans (strain DSM 22764 / NBRC 105220 / skB26)</name>
    <dbReference type="NCBI Taxonomy" id="1163617"/>
    <lineage>
        <taxon>Bacteria</taxon>
        <taxon>Pseudomonadati</taxon>
        <taxon>Pseudomonadota</taxon>
        <taxon>Betaproteobacteria</taxon>
        <taxon>Nitrosomonadales</taxon>
        <taxon>Sulfuricellaceae</taxon>
        <taxon>Sulfuricella</taxon>
    </lineage>
</organism>
<sequence>MSNHLNFTPIFKGLRLITGLASLALLVFSGMAHAAYTFQNASGTWTQTDYSYSDPQYITSVTNSNYSAVYWGAPLTTSGQKSLVFQNNANTAPVTPGSAFAIGWLTHANNAIAGVTNIANVSLSLQLSLAGYSAVNFNYNFGIAQGPGTNDIQTSYKDTLTFSPVGSTQFFLGEQAYSFELLGFYKASDNNTYSTLIVPDTLTASQIPLYARITAVPTPVPVPAALWLLGSGLLGLAGFARRQRAA</sequence>
<keyword evidence="1" id="KW-1133">Transmembrane helix</keyword>
<keyword evidence="2" id="KW-0732">Signal</keyword>
<dbReference type="Proteomes" id="UP000015559">
    <property type="component" value="Chromosome"/>
</dbReference>
<name>S6B397_SULDS</name>
<feature type="domain" description="Ice-binding protein C-terminal" evidence="3">
    <location>
        <begin position="219"/>
        <end position="242"/>
    </location>
</feature>
<gene>
    <name evidence="4" type="ORF">SCD_n01300</name>
</gene>
<accession>S6B397</accession>
<protein>
    <recommendedName>
        <fullName evidence="3">Ice-binding protein C-terminal domain-containing protein</fullName>
    </recommendedName>
</protein>
<dbReference type="NCBIfam" id="NF038131">
    <property type="entry name" value="choice_anch_K"/>
    <property type="match status" value="1"/>
</dbReference>
<dbReference type="InterPro" id="IPR013424">
    <property type="entry name" value="Ice-binding_C"/>
</dbReference>